<feature type="transmembrane region" description="Helical" evidence="5">
    <location>
        <begin position="25"/>
        <end position="41"/>
    </location>
</feature>
<reference evidence="7" key="1">
    <citation type="journal article" date="2023" name="Commun. Biol.">
        <title>Genome analysis of Parmales, the sister group of diatoms, reveals the evolutionary specialization of diatoms from phago-mixotrophs to photoautotrophs.</title>
        <authorList>
            <person name="Ban H."/>
            <person name="Sato S."/>
            <person name="Yoshikawa S."/>
            <person name="Yamada K."/>
            <person name="Nakamura Y."/>
            <person name="Ichinomiya M."/>
            <person name="Sato N."/>
            <person name="Blanc-Mathieu R."/>
            <person name="Endo H."/>
            <person name="Kuwata A."/>
            <person name="Ogata H."/>
        </authorList>
    </citation>
    <scope>NUCLEOTIDE SEQUENCE [LARGE SCALE GENOMIC DNA]</scope>
    <source>
        <strain evidence="7">NIES 3701</strain>
    </source>
</reference>
<evidence type="ECO:0008006" key="8">
    <source>
        <dbReference type="Google" id="ProtNLM"/>
    </source>
</evidence>
<sequence>MGLLLGSGITLTASSYAGVVKFLTIFPLLVLGANVGNVLFVKSAISNQLITMLPVPVEKVPALVIIAMVILSVATGIFVIIFVNIFAGGYDNSLPRKVKGPALADSYPALFRLQSAHNNTIECLAMVTACFWAATTHSLDAQLFAKLALSVLASRLLYVVVYVLDEDFLRTSCYILAIAGMTDIAIGAVFPETLSKYD</sequence>
<evidence type="ECO:0000313" key="6">
    <source>
        <dbReference type="EMBL" id="GMH80021.1"/>
    </source>
</evidence>
<gene>
    <name evidence="6" type="ORF">TrST_g2825</name>
</gene>
<proteinExistence type="predicted"/>
<evidence type="ECO:0000256" key="4">
    <source>
        <dbReference type="ARBA" id="ARBA00023136"/>
    </source>
</evidence>
<name>A0A9W7AY08_9STRA</name>
<dbReference type="InterPro" id="IPR001129">
    <property type="entry name" value="Membr-assoc_MAPEG"/>
</dbReference>
<keyword evidence="2 5" id="KW-0812">Transmembrane</keyword>
<evidence type="ECO:0000256" key="5">
    <source>
        <dbReference type="SAM" id="Phobius"/>
    </source>
</evidence>
<dbReference type="AlphaFoldDB" id="A0A9W7AY08"/>
<evidence type="ECO:0000256" key="2">
    <source>
        <dbReference type="ARBA" id="ARBA00022692"/>
    </source>
</evidence>
<organism evidence="6 7">
    <name type="scientific">Triparma strigata</name>
    <dbReference type="NCBI Taxonomy" id="1606541"/>
    <lineage>
        <taxon>Eukaryota</taxon>
        <taxon>Sar</taxon>
        <taxon>Stramenopiles</taxon>
        <taxon>Ochrophyta</taxon>
        <taxon>Bolidophyceae</taxon>
        <taxon>Parmales</taxon>
        <taxon>Triparmaceae</taxon>
        <taxon>Triparma</taxon>
    </lineage>
</organism>
<dbReference type="GO" id="GO:0016020">
    <property type="term" value="C:membrane"/>
    <property type="evidence" value="ECO:0007669"/>
    <property type="project" value="UniProtKB-SubCell"/>
</dbReference>
<protein>
    <recommendedName>
        <fullName evidence="8">MAPEG family protein</fullName>
    </recommendedName>
</protein>
<dbReference type="EMBL" id="BRXY01000240">
    <property type="protein sequence ID" value="GMH80021.1"/>
    <property type="molecule type" value="Genomic_DNA"/>
</dbReference>
<comment type="caution">
    <text evidence="6">The sequence shown here is derived from an EMBL/GenBank/DDBJ whole genome shotgun (WGS) entry which is preliminary data.</text>
</comment>
<dbReference type="PANTHER" id="PTHR35371">
    <property type="entry name" value="INNER MEMBRANE PROTEIN"/>
    <property type="match status" value="1"/>
</dbReference>
<dbReference type="SUPFAM" id="SSF161084">
    <property type="entry name" value="MAPEG domain-like"/>
    <property type="match status" value="1"/>
</dbReference>
<comment type="subcellular location">
    <subcellularLocation>
        <location evidence="1">Membrane</location>
    </subcellularLocation>
</comment>
<accession>A0A9W7AY08</accession>
<feature type="transmembrane region" description="Helical" evidence="5">
    <location>
        <begin position="171"/>
        <end position="190"/>
    </location>
</feature>
<feature type="transmembrane region" description="Helical" evidence="5">
    <location>
        <begin position="143"/>
        <end position="164"/>
    </location>
</feature>
<keyword evidence="7" id="KW-1185">Reference proteome</keyword>
<keyword evidence="3 5" id="KW-1133">Transmembrane helix</keyword>
<dbReference type="Gene3D" id="1.20.120.550">
    <property type="entry name" value="Membrane associated eicosanoid/glutathione metabolism-like domain"/>
    <property type="match status" value="1"/>
</dbReference>
<feature type="transmembrane region" description="Helical" evidence="5">
    <location>
        <begin position="62"/>
        <end position="87"/>
    </location>
</feature>
<evidence type="ECO:0000256" key="1">
    <source>
        <dbReference type="ARBA" id="ARBA00004370"/>
    </source>
</evidence>
<dbReference type="PANTHER" id="PTHR35371:SF1">
    <property type="entry name" value="BLR7753 PROTEIN"/>
    <property type="match status" value="1"/>
</dbReference>
<evidence type="ECO:0000313" key="7">
    <source>
        <dbReference type="Proteomes" id="UP001165085"/>
    </source>
</evidence>
<dbReference type="Proteomes" id="UP001165085">
    <property type="component" value="Unassembled WGS sequence"/>
</dbReference>
<evidence type="ECO:0000256" key="3">
    <source>
        <dbReference type="ARBA" id="ARBA00022989"/>
    </source>
</evidence>
<dbReference type="OrthoDB" id="10615800at2759"/>
<dbReference type="InterPro" id="IPR023352">
    <property type="entry name" value="MAPEG-like_dom_sf"/>
</dbReference>
<dbReference type="Pfam" id="PF01124">
    <property type="entry name" value="MAPEG"/>
    <property type="match status" value="1"/>
</dbReference>
<keyword evidence="4 5" id="KW-0472">Membrane</keyword>